<dbReference type="InterPro" id="IPR018170">
    <property type="entry name" value="Aldo/ket_reductase_CS"/>
</dbReference>
<dbReference type="PANTHER" id="PTHR43827">
    <property type="entry name" value="2,5-DIKETO-D-GLUCONIC ACID REDUCTASE"/>
    <property type="match status" value="1"/>
</dbReference>
<dbReference type="VEuPathDB" id="VectorBase:PPAI003047"/>
<evidence type="ECO:0000313" key="2">
    <source>
        <dbReference type="EnsemblMetazoa" id="PPAI003047-PA"/>
    </source>
</evidence>
<dbReference type="GO" id="GO:0016491">
    <property type="term" value="F:oxidoreductase activity"/>
    <property type="evidence" value="ECO:0007669"/>
    <property type="project" value="InterPro"/>
</dbReference>
<dbReference type="EnsemblMetazoa" id="PPAI003047-RA">
    <property type="protein sequence ID" value="PPAI003047-PA"/>
    <property type="gene ID" value="PPAI003047"/>
</dbReference>
<evidence type="ECO:0000313" key="3">
    <source>
        <dbReference type="Proteomes" id="UP000092462"/>
    </source>
</evidence>
<dbReference type="Proteomes" id="UP000092462">
    <property type="component" value="Unassembled WGS sequence"/>
</dbReference>
<keyword evidence="3" id="KW-1185">Reference proteome</keyword>
<feature type="domain" description="NADP-dependent oxidoreductase" evidence="1">
    <location>
        <begin position="1"/>
        <end position="57"/>
    </location>
</feature>
<dbReference type="InterPro" id="IPR023210">
    <property type="entry name" value="NADP_OxRdtase_dom"/>
</dbReference>
<proteinExistence type="predicted"/>
<organism evidence="2 3">
    <name type="scientific">Phlebotomus papatasi</name>
    <name type="common">Sandfly</name>
    <dbReference type="NCBI Taxonomy" id="29031"/>
    <lineage>
        <taxon>Eukaryota</taxon>
        <taxon>Metazoa</taxon>
        <taxon>Ecdysozoa</taxon>
        <taxon>Arthropoda</taxon>
        <taxon>Hexapoda</taxon>
        <taxon>Insecta</taxon>
        <taxon>Pterygota</taxon>
        <taxon>Neoptera</taxon>
        <taxon>Endopterygota</taxon>
        <taxon>Diptera</taxon>
        <taxon>Nematocera</taxon>
        <taxon>Psychodoidea</taxon>
        <taxon>Psychodidae</taxon>
        <taxon>Phlebotomus</taxon>
        <taxon>Phlebotomus</taxon>
    </lineage>
</organism>
<dbReference type="PANTHER" id="PTHR43827:SF14">
    <property type="entry name" value="NADP-DEPENDENT OXIDOREDUCTASE DOMAIN-CONTAINING PROTEIN"/>
    <property type="match status" value="1"/>
</dbReference>
<protein>
    <recommendedName>
        <fullName evidence="1">NADP-dependent oxidoreductase domain-containing protein</fullName>
    </recommendedName>
</protein>
<dbReference type="Pfam" id="PF00248">
    <property type="entry name" value="Aldo_ket_red"/>
    <property type="match status" value="1"/>
</dbReference>
<reference evidence="2" key="1">
    <citation type="submission" date="2022-08" db="UniProtKB">
        <authorList>
            <consortium name="EnsemblMetazoa"/>
        </authorList>
    </citation>
    <scope>IDENTIFICATION</scope>
    <source>
        <strain evidence="2">Israel</strain>
    </source>
</reference>
<accession>A0A1B0D6D8</accession>
<dbReference type="InterPro" id="IPR020471">
    <property type="entry name" value="AKR"/>
</dbReference>
<dbReference type="Gene3D" id="3.20.20.100">
    <property type="entry name" value="NADP-dependent oxidoreductase domain"/>
    <property type="match status" value="1"/>
</dbReference>
<name>A0A1B0D6D8_PHLPP</name>
<sequence length="79" mass="9192">MASKYGKTPAQILLKYNVQRGLVVIPKSTNESRLRQNIELFDFMIVDEDMDLLAGLNENIRVCDFSFFKGINKHPEFPW</sequence>
<dbReference type="EMBL" id="AJVK01025930">
    <property type="status" value="NOT_ANNOTATED_CDS"/>
    <property type="molecule type" value="Genomic_DNA"/>
</dbReference>
<dbReference type="VEuPathDB" id="VectorBase:PPAPM1_009197"/>
<evidence type="ECO:0000259" key="1">
    <source>
        <dbReference type="Pfam" id="PF00248"/>
    </source>
</evidence>
<dbReference type="PROSITE" id="PS00063">
    <property type="entry name" value="ALDOKETO_REDUCTASE_3"/>
    <property type="match status" value="1"/>
</dbReference>
<dbReference type="AlphaFoldDB" id="A0A1B0D6D8"/>
<dbReference type="InterPro" id="IPR036812">
    <property type="entry name" value="NAD(P)_OxRdtase_dom_sf"/>
</dbReference>
<dbReference type="SUPFAM" id="SSF51430">
    <property type="entry name" value="NAD(P)-linked oxidoreductase"/>
    <property type="match status" value="1"/>
</dbReference>